<dbReference type="GO" id="GO:0005886">
    <property type="term" value="C:plasma membrane"/>
    <property type="evidence" value="ECO:0007669"/>
    <property type="project" value="InterPro"/>
</dbReference>
<dbReference type="InterPro" id="IPR019319">
    <property type="entry name" value="Plg-R(KT)"/>
</dbReference>
<dbReference type="PANTHER" id="PTHR13411:SF6">
    <property type="entry name" value="PLASMINOGEN RECEPTOR (KT)"/>
    <property type="match status" value="1"/>
</dbReference>
<evidence type="ECO:0000313" key="3">
    <source>
        <dbReference type="Proteomes" id="UP000288216"/>
    </source>
</evidence>
<keyword evidence="1" id="KW-0472">Membrane</keyword>
<sequence length="199" mass="22956">MISLHVSHQLCVHLSADVYILFVFFKKDILGDQLNNQRTERDKAKGGISRSKMGLFMSKSMDENLKKQQEFMAANSALQLQRQILMQDEMRKRQVAMQIAWSREFIKYFGTFFGFATIGLALGAMKRKRPGILVPVVPLSFILAYQYDLAYGTLMIRMKDEAENIMDAERTLLEVPKGVPTFENIEKARRALNMFFSQK</sequence>
<dbReference type="Proteomes" id="UP000288216">
    <property type="component" value="Unassembled WGS sequence"/>
</dbReference>
<evidence type="ECO:0008006" key="4">
    <source>
        <dbReference type="Google" id="ProtNLM"/>
    </source>
</evidence>
<dbReference type="AlphaFoldDB" id="A0A401Q4D2"/>
<dbReference type="OMA" id="MGYYTDW"/>
<feature type="transmembrane region" description="Helical" evidence="1">
    <location>
        <begin position="105"/>
        <end position="125"/>
    </location>
</feature>
<accession>A0A401Q4D2</accession>
<evidence type="ECO:0000313" key="2">
    <source>
        <dbReference type="EMBL" id="GCB80232.1"/>
    </source>
</evidence>
<gene>
    <name evidence="2" type="ORF">scyTo_0018046</name>
</gene>
<dbReference type="STRING" id="75743.A0A401Q4D2"/>
<dbReference type="PANTHER" id="PTHR13411">
    <property type="entry name" value="PLASMINOGEN RECEPTOR (KT)"/>
    <property type="match status" value="1"/>
</dbReference>
<reference evidence="2 3" key="1">
    <citation type="journal article" date="2018" name="Nat. Ecol. Evol.">
        <title>Shark genomes provide insights into elasmobranch evolution and the origin of vertebrates.</title>
        <authorList>
            <person name="Hara Y"/>
            <person name="Yamaguchi K"/>
            <person name="Onimaru K"/>
            <person name="Kadota M"/>
            <person name="Koyanagi M"/>
            <person name="Keeley SD"/>
            <person name="Tatsumi K"/>
            <person name="Tanaka K"/>
            <person name="Motone F"/>
            <person name="Kageyama Y"/>
            <person name="Nozu R"/>
            <person name="Adachi N"/>
            <person name="Nishimura O"/>
            <person name="Nakagawa R"/>
            <person name="Tanegashima C"/>
            <person name="Kiyatake I"/>
            <person name="Matsumoto R"/>
            <person name="Murakumo K"/>
            <person name="Nishida K"/>
            <person name="Terakita A"/>
            <person name="Kuratani S"/>
            <person name="Sato K"/>
            <person name="Hyodo S Kuraku.S."/>
        </authorList>
    </citation>
    <scope>NUCLEOTIDE SEQUENCE [LARGE SCALE GENOMIC DNA]</scope>
</reference>
<keyword evidence="1" id="KW-0812">Transmembrane</keyword>
<dbReference type="GO" id="GO:0010756">
    <property type="term" value="P:positive regulation of plasminogen activation"/>
    <property type="evidence" value="ECO:0007669"/>
    <property type="project" value="InterPro"/>
</dbReference>
<feature type="transmembrane region" description="Helical" evidence="1">
    <location>
        <begin position="131"/>
        <end position="150"/>
    </location>
</feature>
<keyword evidence="3" id="KW-1185">Reference proteome</keyword>
<proteinExistence type="predicted"/>
<protein>
    <recommendedName>
        <fullName evidence="4">Plasminogen receptor (KT)</fullName>
    </recommendedName>
</protein>
<dbReference type="OrthoDB" id="10256697at2759"/>
<evidence type="ECO:0000256" key="1">
    <source>
        <dbReference type="SAM" id="Phobius"/>
    </source>
</evidence>
<dbReference type="Pfam" id="PF10166">
    <property type="entry name" value="DUF2368"/>
    <property type="match status" value="1"/>
</dbReference>
<keyword evidence="1" id="KW-1133">Transmembrane helix</keyword>
<dbReference type="EMBL" id="BFAA01012222">
    <property type="protein sequence ID" value="GCB80232.1"/>
    <property type="molecule type" value="Genomic_DNA"/>
</dbReference>
<organism evidence="2 3">
    <name type="scientific">Scyliorhinus torazame</name>
    <name type="common">Cloudy catshark</name>
    <name type="synonym">Catulus torazame</name>
    <dbReference type="NCBI Taxonomy" id="75743"/>
    <lineage>
        <taxon>Eukaryota</taxon>
        <taxon>Metazoa</taxon>
        <taxon>Chordata</taxon>
        <taxon>Craniata</taxon>
        <taxon>Vertebrata</taxon>
        <taxon>Chondrichthyes</taxon>
        <taxon>Elasmobranchii</taxon>
        <taxon>Galeomorphii</taxon>
        <taxon>Galeoidea</taxon>
        <taxon>Carcharhiniformes</taxon>
        <taxon>Scyliorhinidae</taxon>
        <taxon>Scyliorhinus</taxon>
    </lineage>
</organism>
<comment type="caution">
    <text evidence="2">The sequence shown here is derived from an EMBL/GenBank/DDBJ whole genome shotgun (WGS) entry which is preliminary data.</text>
</comment>
<name>A0A401Q4D2_SCYTO</name>